<reference evidence="1" key="1">
    <citation type="submission" date="2015-06" db="UniProtKB">
        <authorList>
            <consortium name="EnsemblPlants"/>
        </authorList>
    </citation>
    <scope>IDENTIFICATION</scope>
</reference>
<dbReference type="EnsemblPlants" id="EMT11630">
    <property type="protein sequence ID" value="EMT11630"/>
    <property type="gene ID" value="F775_23509"/>
</dbReference>
<accession>M8BD79</accession>
<proteinExistence type="predicted"/>
<evidence type="ECO:0000313" key="1">
    <source>
        <dbReference type="EnsemblPlants" id="EMT11630"/>
    </source>
</evidence>
<dbReference type="AlphaFoldDB" id="M8BD79"/>
<organism evidence="1">
    <name type="scientific">Aegilops tauschii</name>
    <name type="common">Tausch's goatgrass</name>
    <name type="synonym">Aegilops squarrosa</name>
    <dbReference type="NCBI Taxonomy" id="37682"/>
    <lineage>
        <taxon>Eukaryota</taxon>
        <taxon>Viridiplantae</taxon>
        <taxon>Streptophyta</taxon>
        <taxon>Embryophyta</taxon>
        <taxon>Tracheophyta</taxon>
        <taxon>Spermatophyta</taxon>
        <taxon>Magnoliopsida</taxon>
        <taxon>Liliopsida</taxon>
        <taxon>Poales</taxon>
        <taxon>Poaceae</taxon>
        <taxon>BOP clade</taxon>
        <taxon>Pooideae</taxon>
        <taxon>Triticodae</taxon>
        <taxon>Triticeae</taxon>
        <taxon>Triticinae</taxon>
        <taxon>Aegilops</taxon>
    </lineage>
</organism>
<protein>
    <submittedName>
        <fullName evidence="1">Uncharacterized protein</fullName>
    </submittedName>
</protein>
<sequence>MCWLVAITIENKFRGYKETIERSVSFIRGGHHYTDQGYISHLQANHLRKPTLIKVHHVRGFQDRRPLSNQLQTQAMEQFKASVLSSFILKKEPSMEVTRGNEEVDNIQY</sequence>
<name>M8BD79_AEGTA</name>